<dbReference type="Proteomes" id="UP000275078">
    <property type="component" value="Unassembled WGS sequence"/>
</dbReference>
<keyword evidence="3" id="KW-1185">Reference proteome</keyword>
<organism evidence="2 3">
    <name type="scientific">Ascobolus immersus RN42</name>
    <dbReference type="NCBI Taxonomy" id="1160509"/>
    <lineage>
        <taxon>Eukaryota</taxon>
        <taxon>Fungi</taxon>
        <taxon>Dikarya</taxon>
        <taxon>Ascomycota</taxon>
        <taxon>Pezizomycotina</taxon>
        <taxon>Pezizomycetes</taxon>
        <taxon>Pezizales</taxon>
        <taxon>Ascobolaceae</taxon>
        <taxon>Ascobolus</taxon>
    </lineage>
</organism>
<feature type="compositionally biased region" description="Polar residues" evidence="1">
    <location>
        <begin position="98"/>
        <end position="109"/>
    </location>
</feature>
<reference evidence="2 3" key="1">
    <citation type="journal article" date="2018" name="Nat. Ecol. Evol.">
        <title>Pezizomycetes genomes reveal the molecular basis of ectomycorrhizal truffle lifestyle.</title>
        <authorList>
            <person name="Murat C."/>
            <person name="Payen T."/>
            <person name="Noel B."/>
            <person name="Kuo A."/>
            <person name="Morin E."/>
            <person name="Chen J."/>
            <person name="Kohler A."/>
            <person name="Krizsan K."/>
            <person name="Balestrini R."/>
            <person name="Da Silva C."/>
            <person name="Montanini B."/>
            <person name="Hainaut M."/>
            <person name="Levati E."/>
            <person name="Barry K.W."/>
            <person name="Belfiori B."/>
            <person name="Cichocki N."/>
            <person name="Clum A."/>
            <person name="Dockter R.B."/>
            <person name="Fauchery L."/>
            <person name="Guy J."/>
            <person name="Iotti M."/>
            <person name="Le Tacon F."/>
            <person name="Lindquist E.A."/>
            <person name="Lipzen A."/>
            <person name="Malagnac F."/>
            <person name="Mello A."/>
            <person name="Molinier V."/>
            <person name="Miyauchi S."/>
            <person name="Poulain J."/>
            <person name="Riccioni C."/>
            <person name="Rubini A."/>
            <person name="Sitrit Y."/>
            <person name="Splivallo R."/>
            <person name="Traeger S."/>
            <person name="Wang M."/>
            <person name="Zifcakova L."/>
            <person name="Wipf D."/>
            <person name="Zambonelli A."/>
            <person name="Paolocci F."/>
            <person name="Nowrousian M."/>
            <person name="Ottonello S."/>
            <person name="Baldrian P."/>
            <person name="Spatafora J.W."/>
            <person name="Henrissat B."/>
            <person name="Nagy L.G."/>
            <person name="Aury J.M."/>
            <person name="Wincker P."/>
            <person name="Grigoriev I.V."/>
            <person name="Bonfante P."/>
            <person name="Martin F.M."/>
        </authorList>
    </citation>
    <scope>NUCLEOTIDE SEQUENCE [LARGE SCALE GENOMIC DNA]</scope>
    <source>
        <strain evidence="2 3">RN42</strain>
    </source>
</reference>
<feature type="compositionally biased region" description="Gly residues" evidence="1">
    <location>
        <begin position="172"/>
        <end position="194"/>
    </location>
</feature>
<accession>A0A3N4HNY6</accession>
<feature type="region of interest" description="Disordered" evidence="1">
    <location>
        <begin position="528"/>
        <end position="605"/>
    </location>
</feature>
<protein>
    <submittedName>
        <fullName evidence="2">Uncharacterized protein</fullName>
    </submittedName>
</protein>
<feature type="region of interest" description="Disordered" evidence="1">
    <location>
        <begin position="1"/>
        <end position="38"/>
    </location>
</feature>
<sequence>MLPAEDVQKETASAEDDAEASTIVGPASTPSPETQNAVESQLAAEANALRTEATAPQPEIPSTVTRGVEEARRALEAVQLPPEVSRTLERVESMIAASESQFTEPNPSITKELGSAMSIDIPSSPPKRRKSAVARPNKKQASFAVVIGSSGCGGGRDGNNRRPEESDSGHYSSGGGPASGSGSGSGGAAGGPPGNSGDNNSSGGGQDEESDSEVIEVVPPVSQAVRADQRRLLKLFDTAFFLLVYCFNPYMKAQDVKKYFKGAWAKFCLEKKKPECAAWTSTVEKRITERVYTIKSTWIRQAFNWIPKSYLKNHNPSDLLKHYKFLVHPDNYGSQNLKDFFFTAPLGEFLYDTLRGERQIGTKALGIKRFLSHIDGPLICFAYATLFGALKKKKHGKGYKVQKKTQSKLFARLSKEWAARESTFVTVETVGEDGQAVLKEVRASELIRTMVQHQVVAAMHARKRADRLHLSEDGPSFDAGGLATFIHTQVAESAASMSNREREIMESLTRFEDVPSDRLDDDFEEDSDLYSLAGTNDGFEESDEPAGDTVTSEAVYDDDGDGLDEQEQDDGVAEGDDGVAEGEDSAYEEDGEEDGLEPELYSQDL</sequence>
<feature type="compositionally biased region" description="Basic and acidic residues" evidence="1">
    <location>
        <begin position="158"/>
        <end position="168"/>
    </location>
</feature>
<dbReference type="EMBL" id="ML119938">
    <property type="protein sequence ID" value="RPA71364.1"/>
    <property type="molecule type" value="Genomic_DNA"/>
</dbReference>
<feature type="compositionally biased region" description="Basic residues" evidence="1">
    <location>
        <begin position="126"/>
        <end position="138"/>
    </location>
</feature>
<feature type="compositionally biased region" description="Polar residues" evidence="1">
    <location>
        <begin position="28"/>
        <end position="38"/>
    </location>
</feature>
<evidence type="ECO:0000313" key="2">
    <source>
        <dbReference type="EMBL" id="RPA71364.1"/>
    </source>
</evidence>
<feature type="region of interest" description="Disordered" evidence="1">
    <location>
        <begin position="96"/>
        <end position="213"/>
    </location>
</feature>
<feature type="compositionally biased region" description="Acidic residues" evidence="1">
    <location>
        <begin position="555"/>
        <end position="597"/>
    </location>
</feature>
<evidence type="ECO:0000313" key="3">
    <source>
        <dbReference type="Proteomes" id="UP000275078"/>
    </source>
</evidence>
<proteinExistence type="predicted"/>
<dbReference type="AlphaFoldDB" id="A0A3N4HNY6"/>
<evidence type="ECO:0000256" key="1">
    <source>
        <dbReference type="SAM" id="MobiDB-lite"/>
    </source>
</evidence>
<name>A0A3N4HNY6_ASCIM</name>
<gene>
    <name evidence="2" type="ORF">BJ508DRAFT_336100</name>
</gene>